<keyword evidence="3" id="KW-1185">Reference proteome</keyword>
<evidence type="ECO:0000256" key="1">
    <source>
        <dbReference type="SAM" id="MobiDB-lite"/>
    </source>
</evidence>
<feature type="non-terminal residue" evidence="2">
    <location>
        <position position="242"/>
    </location>
</feature>
<proteinExistence type="predicted"/>
<dbReference type="Proteomes" id="UP001163046">
    <property type="component" value="Unassembled WGS sequence"/>
</dbReference>
<feature type="compositionally biased region" description="Basic and acidic residues" evidence="1">
    <location>
        <begin position="55"/>
        <end position="96"/>
    </location>
</feature>
<feature type="region of interest" description="Disordered" evidence="1">
    <location>
        <begin position="184"/>
        <end position="242"/>
    </location>
</feature>
<feature type="region of interest" description="Disordered" evidence="1">
    <location>
        <begin position="1"/>
        <end position="157"/>
    </location>
</feature>
<accession>A0A9W9YRJ6</accession>
<evidence type="ECO:0000313" key="3">
    <source>
        <dbReference type="Proteomes" id="UP001163046"/>
    </source>
</evidence>
<organism evidence="2 3">
    <name type="scientific">Desmophyllum pertusum</name>
    <dbReference type="NCBI Taxonomy" id="174260"/>
    <lineage>
        <taxon>Eukaryota</taxon>
        <taxon>Metazoa</taxon>
        <taxon>Cnidaria</taxon>
        <taxon>Anthozoa</taxon>
        <taxon>Hexacorallia</taxon>
        <taxon>Scleractinia</taxon>
        <taxon>Caryophylliina</taxon>
        <taxon>Caryophylliidae</taxon>
        <taxon>Desmophyllum</taxon>
    </lineage>
</organism>
<reference evidence="2" key="1">
    <citation type="submission" date="2023-01" db="EMBL/GenBank/DDBJ databases">
        <title>Genome assembly of the deep-sea coral Lophelia pertusa.</title>
        <authorList>
            <person name="Herrera S."/>
            <person name="Cordes E."/>
        </authorList>
    </citation>
    <scope>NUCLEOTIDE SEQUENCE</scope>
    <source>
        <strain evidence="2">USNM1676648</strain>
        <tissue evidence="2">Polyp</tissue>
    </source>
</reference>
<feature type="compositionally biased region" description="Basic and acidic residues" evidence="1">
    <location>
        <begin position="230"/>
        <end position="242"/>
    </location>
</feature>
<dbReference type="EMBL" id="MU827305">
    <property type="protein sequence ID" value="KAJ7363658.1"/>
    <property type="molecule type" value="Genomic_DNA"/>
</dbReference>
<evidence type="ECO:0000313" key="2">
    <source>
        <dbReference type="EMBL" id="KAJ7363658.1"/>
    </source>
</evidence>
<comment type="caution">
    <text evidence="2">The sequence shown here is derived from an EMBL/GenBank/DDBJ whole genome shotgun (WGS) entry which is preliminary data.</text>
</comment>
<dbReference type="AlphaFoldDB" id="A0A9W9YRJ6"/>
<protein>
    <submittedName>
        <fullName evidence="2">Uncharacterized protein</fullName>
    </submittedName>
</protein>
<feature type="compositionally biased region" description="Acidic residues" evidence="1">
    <location>
        <begin position="189"/>
        <end position="200"/>
    </location>
</feature>
<feature type="compositionally biased region" description="Basic and acidic residues" evidence="1">
    <location>
        <begin position="203"/>
        <end position="220"/>
    </location>
</feature>
<gene>
    <name evidence="2" type="ORF">OS493_009820</name>
</gene>
<sequence>MENEFDQDDVNPNNPNEVRISITRASFSEDESDLESPGKSRPRADSDSSIDEQEMEKMMQEDEHNENEQLHNGGEKSNEHNDEPSSDDVVNHSRTAEDEEVTKAFENGVTISDNDTAANESSESAGKVNDEANESLQSNNKEDSPPSKSPAMEMIGDRVLIERDGKFELVDVSEIKAEYYDMLGIVPENNDENIESEETGSETSEKNAKEIEDEKSEQERPRRKPHRFKNCSEEMRRRELHE</sequence>
<dbReference type="OrthoDB" id="5988532at2759"/>
<feature type="compositionally biased region" description="Basic and acidic residues" evidence="1">
    <location>
        <begin position="36"/>
        <end position="46"/>
    </location>
</feature>
<feature type="compositionally biased region" description="Polar residues" evidence="1">
    <location>
        <begin position="109"/>
        <end position="124"/>
    </location>
</feature>
<name>A0A9W9YRJ6_9CNID</name>